<keyword evidence="5" id="KW-1185">Reference proteome</keyword>
<evidence type="ECO:0000313" key="4">
    <source>
        <dbReference type="EMBL" id="KAH6652895.1"/>
    </source>
</evidence>
<accession>A0A9P8UIX4</accession>
<reference evidence="4" key="1">
    <citation type="journal article" date="2021" name="Nat. Commun.">
        <title>Genetic determinants of endophytism in the Arabidopsis root mycobiome.</title>
        <authorList>
            <person name="Mesny F."/>
            <person name="Miyauchi S."/>
            <person name="Thiergart T."/>
            <person name="Pickel B."/>
            <person name="Atanasova L."/>
            <person name="Karlsson M."/>
            <person name="Huettel B."/>
            <person name="Barry K.W."/>
            <person name="Haridas S."/>
            <person name="Chen C."/>
            <person name="Bauer D."/>
            <person name="Andreopoulos W."/>
            <person name="Pangilinan J."/>
            <person name="LaButti K."/>
            <person name="Riley R."/>
            <person name="Lipzen A."/>
            <person name="Clum A."/>
            <person name="Drula E."/>
            <person name="Henrissat B."/>
            <person name="Kohler A."/>
            <person name="Grigoriev I.V."/>
            <person name="Martin F.M."/>
            <person name="Hacquard S."/>
        </authorList>
    </citation>
    <scope>NUCLEOTIDE SEQUENCE</scope>
    <source>
        <strain evidence="4">MPI-SDFR-AT-0073</strain>
    </source>
</reference>
<feature type="compositionally biased region" description="Basic and acidic residues" evidence="2">
    <location>
        <begin position="284"/>
        <end position="293"/>
    </location>
</feature>
<dbReference type="AlphaFoldDB" id="A0A9P8UIX4"/>
<feature type="region of interest" description="Disordered" evidence="2">
    <location>
        <begin position="647"/>
        <end position="709"/>
    </location>
</feature>
<feature type="region of interest" description="Disordered" evidence="2">
    <location>
        <begin position="23"/>
        <end position="56"/>
    </location>
</feature>
<dbReference type="Pfam" id="PF15456">
    <property type="entry name" value="Uds1"/>
    <property type="match status" value="1"/>
</dbReference>
<feature type="region of interest" description="Disordered" evidence="2">
    <location>
        <begin position="219"/>
        <end position="252"/>
    </location>
</feature>
<comment type="caution">
    <text evidence="4">The sequence shown here is derived from an EMBL/GenBank/DDBJ whole genome shotgun (WGS) entry which is preliminary data.</text>
</comment>
<evidence type="ECO:0000256" key="2">
    <source>
        <dbReference type="SAM" id="MobiDB-lite"/>
    </source>
</evidence>
<dbReference type="OrthoDB" id="5429395at2759"/>
<feature type="compositionally biased region" description="Basic and acidic residues" evidence="2">
    <location>
        <begin position="664"/>
        <end position="674"/>
    </location>
</feature>
<organism evidence="4 5">
    <name type="scientific">Truncatella angustata</name>
    <dbReference type="NCBI Taxonomy" id="152316"/>
    <lineage>
        <taxon>Eukaryota</taxon>
        <taxon>Fungi</taxon>
        <taxon>Dikarya</taxon>
        <taxon>Ascomycota</taxon>
        <taxon>Pezizomycotina</taxon>
        <taxon>Sordariomycetes</taxon>
        <taxon>Xylariomycetidae</taxon>
        <taxon>Amphisphaeriales</taxon>
        <taxon>Sporocadaceae</taxon>
        <taxon>Truncatella</taxon>
    </lineage>
</organism>
<evidence type="ECO:0000256" key="1">
    <source>
        <dbReference type="SAM" id="Coils"/>
    </source>
</evidence>
<sequence length="725" mass="80386">MAHIVSCMLDADGALEGYIAKQQTSTDSLTSITSSKSSPEERKPYHWRMQHSESRKYQLFPREKQLPPVTAGKQLDPEQAFAAAMAQSTDKSEKTEKSSLRLRIKEHNLTRRRKVSVPELGPMTTVQEVPMDSPTIPGRPALHERSISSPVNTWRRHRPSESLFCSRESTRENVETKRLNFIDPQKPTGVPTQPMSPRSLAPLVIPQQNGALPRLAHQTSHTKLRSGTIPLDSNTRPSKIDESPRIRTPFTPFTPYTPASAYITTPKSAVTASTLPTPISGPLENRESPRPWERPSNTTPTGTPPPGNLDPITTPRAEADVPRSATAMSHRTDADHPLRAHAVMSHRRNQSDTGSIMERGRPRKRCDGTAVGIPIRRTPSKRSKSTERRAFETLPQGWKPYEATKMMDKEEVSYLQKQALGQAMRFEVLKKEQVEGLSKELRHLDERTEYLRRTYTSLRAGRRNLHSRICQYLRSPRVAKFSYESILKQEEALAELDASIDDWVAKLEQAENRRTRVRQKLLEHVAAAATLTIPSSDVNGASESFHQVLGVLASAGSVEATTPPRSPTKAETQIYAHSPSPSPQRVVARVPSVIPEAPAEEAAIGLGLDDKASEQATLARMESIRIYADSDVYALLADVETEFTKLSGVGRQSPEPSMTEVQEDEHKDLHRAQSREILNGTTCLKTDKTSPLSPPAPTPPIKDSSSGEGILLTSAVFQPNAIRAP</sequence>
<keyword evidence="1" id="KW-0175">Coiled coil</keyword>
<feature type="compositionally biased region" description="Basic and acidic residues" evidence="2">
    <location>
        <begin position="38"/>
        <end position="56"/>
    </location>
</feature>
<feature type="coiled-coil region" evidence="1">
    <location>
        <begin position="493"/>
        <end position="527"/>
    </location>
</feature>
<gene>
    <name evidence="4" type="ORF">BKA67DRAFT_659555</name>
</gene>
<dbReference type="GeneID" id="70136348"/>
<proteinExistence type="predicted"/>
<dbReference type="RefSeq" id="XP_045957172.1">
    <property type="nucleotide sequence ID" value="XM_046107457.1"/>
</dbReference>
<dbReference type="Proteomes" id="UP000758603">
    <property type="component" value="Unassembled WGS sequence"/>
</dbReference>
<evidence type="ECO:0000313" key="5">
    <source>
        <dbReference type="Proteomes" id="UP000758603"/>
    </source>
</evidence>
<feature type="region of interest" description="Disordered" evidence="2">
    <location>
        <begin position="272"/>
        <end position="316"/>
    </location>
</feature>
<feature type="domain" description="Up-regulated during septation protein 1" evidence="3">
    <location>
        <begin position="413"/>
        <end position="531"/>
    </location>
</feature>
<feature type="compositionally biased region" description="Low complexity" evidence="2">
    <location>
        <begin position="24"/>
        <end position="37"/>
    </location>
</feature>
<dbReference type="EMBL" id="JAGPXC010000005">
    <property type="protein sequence ID" value="KAH6652895.1"/>
    <property type="molecule type" value="Genomic_DNA"/>
</dbReference>
<name>A0A9P8UIX4_9PEZI</name>
<protein>
    <submittedName>
        <fullName evidence="4">Up-regulated during septation-domain-containing protein</fullName>
    </submittedName>
</protein>
<dbReference type="InterPro" id="IPR029191">
    <property type="entry name" value="Uds1"/>
</dbReference>
<feature type="region of interest" description="Disordered" evidence="2">
    <location>
        <begin position="125"/>
        <end position="144"/>
    </location>
</feature>
<feature type="region of interest" description="Disordered" evidence="2">
    <location>
        <begin position="342"/>
        <end position="390"/>
    </location>
</feature>
<evidence type="ECO:0000259" key="3">
    <source>
        <dbReference type="Pfam" id="PF15456"/>
    </source>
</evidence>